<organism evidence="1 2">
    <name type="scientific">Oceanobacillus luteolus</name>
    <dbReference type="NCBI Taxonomy" id="1274358"/>
    <lineage>
        <taxon>Bacteria</taxon>
        <taxon>Bacillati</taxon>
        <taxon>Bacillota</taxon>
        <taxon>Bacilli</taxon>
        <taxon>Bacillales</taxon>
        <taxon>Bacillaceae</taxon>
        <taxon>Oceanobacillus</taxon>
    </lineage>
</organism>
<sequence length="194" mass="23253">MEDNIKEMMENLHLDSKLTMDDIPNLDLYMDQVIQLFENKYAAAKRNEEEKILTKTMINNYSKGKLFFPIKNKKYSPEHVMLINMIYEMKTSLSIRDIKQTLDPLNNRMMKEEFELNPIYEFFLELTEKNLERFSNDSNEIINEVKKSSDALQEDDDYWNKFFLILSFVNMSNYYCRVAEALVDEMESKELKKD</sequence>
<dbReference type="EMBL" id="JBHUDE010000043">
    <property type="protein sequence ID" value="MFD1607890.1"/>
    <property type="molecule type" value="Genomic_DNA"/>
</dbReference>
<protein>
    <submittedName>
        <fullName evidence="1">DUF1836 domain-containing protein</fullName>
    </submittedName>
</protein>
<dbReference type="InterPro" id="IPR014975">
    <property type="entry name" value="DUF1836"/>
</dbReference>
<comment type="caution">
    <text evidence="1">The sequence shown here is derived from an EMBL/GenBank/DDBJ whole genome shotgun (WGS) entry which is preliminary data.</text>
</comment>
<reference evidence="2" key="1">
    <citation type="journal article" date="2019" name="Int. J. Syst. Evol. Microbiol.">
        <title>The Global Catalogue of Microorganisms (GCM) 10K type strain sequencing project: providing services to taxonomists for standard genome sequencing and annotation.</title>
        <authorList>
            <consortium name="The Broad Institute Genomics Platform"/>
            <consortium name="The Broad Institute Genome Sequencing Center for Infectious Disease"/>
            <person name="Wu L."/>
            <person name="Ma J."/>
        </authorList>
    </citation>
    <scope>NUCLEOTIDE SEQUENCE [LARGE SCALE GENOMIC DNA]</scope>
    <source>
        <strain evidence="2">CGMCC 1.12376</strain>
    </source>
</reference>
<name>A0ABW4HRW7_9BACI</name>
<dbReference type="RefSeq" id="WP_251511401.1">
    <property type="nucleotide sequence ID" value="NZ_JAMBON010000002.1"/>
</dbReference>
<dbReference type="PANTHER" id="PTHR40056">
    <property type="entry name" value="HYPOTHETICAL CYTOSOLIC PROTEIN"/>
    <property type="match status" value="1"/>
</dbReference>
<dbReference type="Pfam" id="PF08876">
    <property type="entry name" value="DUF1836"/>
    <property type="match status" value="1"/>
</dbReference>
<dbReference type="Proteomes" id="UP001597221">
    <property type="component" value="Unassembled WGS sequence"/>
</dbReference>
<gene>
    <name evidence="1" type="ORF">ACFSBH_09515</name>
</gene>
<keyword evidence="2" id="KW-1185">Reference proteome</keyword>
<accession>A0ABW4HRW7</accession>
<evidence type="ECO:0000313" key="2">
    <source>
        <dbReference type="Proteomes" id="UP001597221"/>
    </source>
</evidence>
<dbReference type="PANTHER" id="PTHR40056:SF1">
    <property type="entry name" value="DUF1836 DOMAIN-CONTAINING PROTEIN"/>
    <property type="match status" value="1"/>
</dbReference>
<evidence type="ECO:0000313" key="1">
    <source>
        <dbReference type="EMBL" id="MFD1607890.1"/>
    </source>
</evidence>
<proteinExistence type="predicted"/>